<evidence type="ECO:0000256" key="9">
    <source>
        <dbReference type="ARBA" id="ARBA00022909"/>
    </source>
</evidence>
<evidence type="ECO:0000256" key="18">
    <source>
        <dbReference type="ARBA" id="ARBA00080135"/>
    </source>
</evidence>
<dbReference type="Gene3D" id="3.30.470.10">
    <property type="match status" value="1"/>
</dbReference>
<dbReference type="PANTHER" id="PTHR42743:SF11">
    <property type="entry name" value="AMINODEOXYCHORISMATE LYASE"/>
    <property type="match status" value="1"/>
</dbReference>
<evidence type="ECO:0000256" key="13">
    <source>
        <dbReference type="ARBA" id="ARBA00048798"/>
    </source>
</evidence>
<evidence type="ECO:0000256" key="11">
    <source>
        <dbReference type="ARBA" id="ARBA00035676"/>
    </source>
</evidence>
<dbReference type="InterPro" id="IPR036038">
    <property type="entry name" value="Aminotransferase-like"/>
</dbReference>
<dbReference type="SUPFAM" id="SSF56752">
    <property type="entry name" value="D-aminoacid aminotransferase-like PLP-dependent enzymes"/>
    <property type="match status" value="1"/>
</dbReference>
<keyword evidence="9" id="KW-0289">Folate biosynthesis</keyword>
<dbReference type="AlphaFoldDB" id="A0A0W0VLU6"/>
<dbReference type="InterPro" id="IPR043132">
    <property type="entry name" value="BCAT-like_C"/>
</dbReference>
<dbReference type="STRING" id="45068.Llon_1173"/>
<evidence type="ECO:0000256" key="16">
    <source>
        <dbReference type="ARBA" id="ARBA00054027"/>
    </source>
</evidence>
<dbReference type="EMBL" id="LNYK01000016">
    <property type="protein sequence ID" value="KTD21075.1"/>
    <property type="molecule type" value="Genomic_DNA"/>
</dbReference>
<comment type="catalytic activity">
    <reaction evidence="14">
        <text>L-leucine + 2-oxoglutarate = 4-methyl-2-oxopentanoate + L-glutamate</text>
        <dbReference type="Rhea" id="RHEA:18321"/>
        <dbReference type="ChEBI" id="CHEBI:16810"/>
        <dbReference type="ChEBI" id="CHEBI:17865"/>
        <dbReference type="ChEBI" id="CHEBI:29985"/>
        <dbReference type="ChEBI" id="CHEBI:57427"/>
        <dbReference type="EC" id="2.6.1.42"/>
    </reaction>
</comment>
<comment type="pathway">
    <text evidence="4">Amino-acid biosynthesis; L-valine biosynthesis; L-valine from pyruvate: step 4/4.</text>
</comment>
<sequence length="259" mass="28927">MSIAANDRILLGEGLFETIRFENRAPCYPKLHWQRLQKSATSLNISIKLTYQEWHAKIAQCIQETNLDSGGVKIILSAGEAPRGLEAIGKNPYFIFSAFPLKPALNALNLISAEWRRDPKNPVYRLKTTNYLEAILARKKALAQGADDALFFNTDSFATETTVANLFIIKENQVLTPSLSCGLLPGILRRRILDICPLAGIDCQETYIDYKMIMNAEAVFVTNALQGIRPVASFEAVPFANRNALFSYVQLLIKNDDKS</sequence>
<proteinExistence type="inferred from homology"/>
<evidence type="ECO:0000256" key="17">
    <source>
        <dbReference type="ARBA" id="ARBA00069174"/>
    </source>
</evidence>
<evidence type="ECO:0000256" key="4">
    <source>
        <dbReference type="ARBA" id="ARBA00004931"/>
    </source>
</evidence>
<gene>
    <name evidence="21" type="ORF">Llon_1173</name>
</gene>
<comment type="catalytic activity">
    <reaction evidence="13">
        <text>L-isoleucine + 2-oxoglutarate = (S)-3-methyl-2-oxopentanoate + L-glutamate</text>
        <dbReference type="Rhea" id="RHEA:24801"/>
        <dbReference type="ChEBI" id="CHEBI:16810"/>
        <dbReference type="ChEBI" id="CHEBI:29985"/>
        <dbReference type="ChEBI" id="CHEBI:35146"/>
        <dbReference type="ChEBI" id="CHEBI:58045"/>
        <dbReference type="EC" id="2.6.1.42"/>
    </reaction>
</comment>
<protein>
    <recommendedName>
        <fullName evidence="17">Aminodeoxychorismate lyase</fullName>
        <ecNumber evidence="7">2.6.1.42</ecNumber>
        <ecNumber evidence="11">4.1.3.38</ecNumber>
    </recommendedName>
    <alternativeName>
        <fullName evidence="18">4-amino-4-deoxychorismate lyase</fullName>
    </alternativeName>
</protein>
<dbReference type="GO" id="GO:0046656">
    <property type="term" value="P:folic acid biosynthetic process"/>
    <property type="evidence" value="ECO:0007669"/>
    <property type="project" value="UniProtKB-KW"/>
</dbReference>
<evidence type="ECO:0000256" key="14">
    <source>
        <dbReference type="ARBA" id="ARBA00049229"/>
    </source>
</evidence>
<comment type="function">
    <text evidence="2">Acts on leucine, isoleucine and valine.</text>
</comment>
<evidence type="ECO:0000256" key="15">
    <source>
        <dbReference type="ARBA" id="ARBA00049529"/>
    </source>
</evidence>
<comment type="catalytic activity">
    <reaction evidence="15">
        <text>4-amino-4-deoxychorismate = 4-aminobenzoate + pyruvate + H(+)</text>
        <dbReference type="Rhea" id="RHEA:16201"/>
        <dbReference type="ChEBI" id="CHEBI:15361"/>
        <dbReference type="ChEBI" id="CHEBI:15378"/>
        <dbReference type="ChEBI" id="CHEBI:17836"/>
        <dbReference type="ChEBI" id="CHEBI:58406"/>
        <dbReference type="EC" id="4.1.3.38"/>
    </reaction>
</comment>
<keyword evidence="21" id="KW-0456">Lyase</keyword>
<comment type="pathway">
    <text evidence="3">Amino-acid biosynthesis; L-isoleucine biosynthesis; L-isoleucine from 2-oxobutanoate: step 4/4.</text>
</comment>
<dbReference type="InterPro" id="IPR001544">
    <property type="entry name" value="Aminotrans_IV"/>
</dbReference>
<dbReference type="GO" id="GO:0008696">
    <property type="term" value="F:4-amino-4-deoxychorismate lyase activity"/>
    <property type="evidence" value="ECO:0007669"/>
    <property type="project" value="UniProtKB-EC"/>
</dbReference>
<dbReference type="PROSITE" id="PS00770">
    <property type="entry name" value="AA_TRANSFER_CLASS_4"/>
    <property type="match status" value="1"/>
</dbReference>
<dbReference type="EC" id="4.1.3.38" evidence="11"/>
<evidence type="ECO:0000256" key="1">
    <source>
        <dbReference type="ARBA" id="ARBA00001933"/>
    </source>
</evidence>
<dbReference type="OrthoDB" id="9805628at2"/>
<evidence type="ECO:0000256" key="10">
    <source>
        <dbReference type="ARBA" id="ARBA00035633"/>
    </source>
</evidence>
<dbReference type="PANTHER" id="PTHR42743">
    <property type="entry name" value="AMINO-ACID AMINOTRANSFERASE"/>
    <property type="match status" value="1"/>
</dbReference>
<evidence type="ECO:0000256" key="3">
    <source>
        <dbReference type="ARBA" id="ARBA00004824"/>
    </source>
</evidence>
<keyword evidence="22" id="KW-1185">Reference proteome</keyword>
<comment type="cofactor">
    <cofactor evidence="1 20">
        <name>pyridoxal 5'-phosphate</name>
        <dbReference type="ChEBI" id="CHEBI:597326"/>
    </cofactor>
</comment>
<evidence type="ECO:0000256" key="2">
    <source>
        <dbReference type="ARBA" id="ARBA00003109"/>
    </source>
</evidence>
<accession>A0A0W0VLU6</accession>
<comment type="pathway">
    <text evidence="10">Cofactor biosynthesis; tetrahydrofolate biosynthesis; 4-aminobenzoate from chorismate: step 2/2.</text>
</comment>
<evidence type="ECO:0000256" key="19">
    <source>
        <dbReference type="RuleBase" id="RU004106"/>
    </source>
</evidence>
<dbReference type="InterPro" id="IPR043131">
    <property type="entry name" value="BCAT-like_N"/>
</dbReference>
<dbReference type="InterPro" id="IPR018300">
    <property type="entry name" value="Aminotrans_IV_CS"/>
</dbReference>
<dbReference type="InterPro" id="IPR050571">
    <property type="entry name" value="Class-IV_PLP-Dep_Aminotrnsfr"/>
</dbReference>
<dbReference type="Gene3D" id="3.20.10.10">
    <property type="entry name" value="D-amino Acid Aminotransferase, subunit A, domain 2"/>
    <property type="match status" value="1"/>
</dbReference>
<dbReference type="FunFam" id="3.20.10.10:FF:000002">
    <property type="entry name" value="D-alanine aminotransferase"/>
    <property type="match status" value="1"/>
</dbReference>
<organism evidence="21 22">
    <name type="scientific">Legionella londiniensis</name>
    <dbReference type="NCBI Taxonomy" id="45068"/>
    <lineage>
        <taxon>Bacteria</taxon>
        <taxon>Pseudomonadati</taxon>
        <taxon>Pseudomonadota</taxon>
        <taxon>Gammaproteobacteria</taxon>
        <taxon>Legionellales</taxon>
        <taxon>Legionellaceae</taxon>
        <taxon>Legionella</taxon>
    </lineage>
</organism>
<evidence type="ECO:0000256" key="20">
    <source>
        <dbReference type="RuleBase" id="RU004516"/>
    </source>
</evidence>
<evidence type="ECO:0000313" key="21">
    <source>
        <dbReference type="EMBL" id="KTD21075.1"/>
    </source>
</evidence>
<dbReference type="Proteomes" id="UP000054997">
    <property type="component" value="Unassembled WGS sequence"/>
</dbReference>
<evidence type="ECO:0000256" key="12">
    <source>
        <dbReference type="ARBA" id="ARBA00048212"/>
    </source>
</evidence>
<evidence type="ECO:0000256" key="8">
    <source>
        <dbReference type="ARBA" id="ARBA00022898"/>
    </source>
</evidence>
<dbReference type="PATRIC" id="fig|45068.5.peg.1264"/>
<comment type="caution">
    <text evidence="21">The sequence shown here is derived from an EMBL/GenBank/DDBJ whole genome shotgun (WGS) entry which is preliminary data.</text>
</comment>
<evidence type="ECO:0000256" key="7">
    <source>
        <dbReference type="ARBA" id="ARBA00013053"/>
    </source>
</evidence>
<keyword evidence="8 20" id="KW-0663">Pyridoxal phosphate</keyword>
<dbReference type="CDD" id="cd00449">
    <property type="entry name" value="PLPDE_IV"/>
    <property type="match status" value="1"/>
</dbReference>
<evidence type="ECO:0000313" key="22">
    <source>
        <dbReference type="Proteomes" id="UP000054997"/>
    </source>
</evidence>
<evidence type="ECO:0000256" key="6">
    <source>
        <dbReference type="ARBA" id="ARBA00009320"/>
    </source>
</evidence>
<comment type="catalytic activity">
    <reaction evidence="12">
        <text>L-valine + 2-oxoglutarate = 3-methyl-2-oxobutanoate + L-glutamate</text>
        <dbReference type="Rhea" id="RHEA:24813"/>
        <dbReference type="ChEBI" id="CHEBI:11851"/>
        <dbReference type="ChEBI" id="CHEBI:16810"/>
        <dbReference type="ChEBI" id="CHEBI:29985"/>
        <dbReference type="ChEBI" id="CHEBI:57762"/>
        <dbReference type="EC" id="2.6.1.42"/>
    </reaction>
</comment>
<dbReference type="GO" id="GO:0004084">
    <property type="term" value="F:branched-chain-amino-acid transaminase activity"/>
    <property type="evidence" value="ECO:0007669"/>
    <property type="project" value="UniProtKB-EC"/>
</dbReference>
<dbReference type="Pfam" id="PF01063">
    <property type="entry name" value="Aminotran_4"/>
    <property type="match status" value="1"/>
</dbReference>
<name>A0A0W0VLU6_9GAMM</name>
<dbReference type="EC" id="2.6.1.42" evidence="7"/>
<dbReference type="RefSeq" id="WP_065238285.1">
    <property type="nucleotide sequence ID" value="NZ_CAAAHZ010000015.1"/>
</dbReference>
<reference evidence="21 22" key="1">
    <citation type="submission" date="2015-11" db="EMBL/GenBank/DDBJ databases">
        <title>Genomic analysis of 38 Legionella species identifies large and diverse effector repertoires.</title>
        <authorList>
            <person name="Burstein D."/>
            <person name="Amaro F."/>
            <person name="Zusman T."/>
            <person name="Lifshitz Z."/>
            <person name="Cohen O."/>
            <person name="Gilbert J.A."/>
            <person name="Pupko T."/>
            <person name="Shuman H.A."/>
            <person name="Segal G."/>
        </authorList>
    </citation>
    <scope>NUCLEOTIDE SEQUENCE [LARGE SCALE GENOMIC DNA]</scope>
    <source>
        <strain evidence="21 22">ATCC 49505</strain>
    </source>
</reference>
<comment type="similarity">
    <text evidence="6 19">Belongs to the class-IV pyridoxal-phosphate-dependent aminotransferase family.</text>
</comment>
<comment type="pathway">
    <text evidence="5">Amino-acid biosynthesis; L-leucine biosynthesis; L-leucine from 3-methyl-2-oxobutanoate: step 4/4.</text>
</comment>
<evidence type="ECO:0000256" key="5">
    <source>
        <dbReference type="ARBA" id="ARBA00005072"/>
    </source>
</evidence>
<dbReference type="GO" id="GO:0008652">
    <property type="term" value="P:amino acid biosynthetic process"/>
    <property type="evidence" value="ECO:0007669"/>
    <property type="project" value="UniProtKB-ARBA"/>
</dbReference>
<comment type="function">
    <text evidence="16">Involved in the biosynthesis of p-aminobenzoate (PABA), a precursor of tetrahydrofolate. Converts 4-amino-4-deoxychorismate into 4-aminobenzoate (PABA) and pyruvate.</text>
</comment>